<evidence type="ECO:0000256" key="3">
    <source>
        <dbReference type="ARBA" id="ARBA00022692"/>
    </source>
</evidence>
<evidence type="ECO:0000256" key="4">
    <source>
        <dbReference type="ARBA" id="ARBA00022989"/>
    </source>
</evidence>
<dbReference type="InterPro" id="IPR004869">
    <property type="entry name" value="MMPL_dom"/>
</dbReference>
<sequence>GTMVLLGIGFNMMMVAIVPLLMGLGVDYSVHLFHNYKSELKKGKKPGPAIITSIQEVGMAIFLATLTTVIAFLSFLTAGIPPLRDFGVLCALGIIYTLITALTFQTAVRYLLDRKKTTGLIPRNNNKISLDSYMEKISKFVLKQGKIIFVLTIFITVIMASGAVQVETTFDMNDFLPEGNEAMELMVDIGEFFPSASESQEYILIEGNVASVGTLKGISTTYENLKDDEFVTMLPSGDPKEKSILSIIR</sequence>
<feature type="transmembrane region" description="Helical" evidence="6">
    <location>
        <begin position="57"/>
        <end position="80"/>
    </location>
</feature>
<dbReference type="PROSITE" id="PS50156">
    <property type="entry name" value="SSD"/>
    <property type="match status" value="1"/>
</dbReference>
<dbReference type="EMBL" id="BART01013110">
    <property type="protein sequence ID" value="GAG88810.1"/>
    <property type="molecule type" value="Genomic_DNA"/>
</dbReference>
<feature type="transmembrane region" description="Helical" evidence="6">
    <location>
        <begin position="12"/>
        <end position="36"/>
    </location>
</feature>
<protein>
    <recommendedName>
        <fullName evidence="7">SSD domain-containing protein</fullName>
    </recommendedName>
</protein>
<dbReference type="SUPFAM" id="SSF82866">
    <property type="entry name" value="Multidrug efflux transporter AcrB transmembrane domain"/>
    <property type="match status" value="1"/>
</dbReference>
<evidence type="ECO:0000256" key="6">
    <source>
        <dbReference type="SAM" id="Phobius"/>
    </source>
</evidence>
<keyword evidence="4 6" id="KW-1133">Transmembrane helix</keyword>
<organism evidence="8">
    <name type="scientific">marine sediment metagenome</name>
    <dbReference type="NCBI Taxonomy" id="412755"/>
    <lineage>
        <taxon>unclassified sequences</taxon>
        <taxon>metagenomes</taxon>
        <taxon>ecological metagenomes</taxon>
    </lineage>
</organism>
<dbReference type="Gene3D" id="1.20.1640.10">
    <property type="entry name" value="Multidrug efflux transporter AcrB transmembrane domain"/>
    <property type="match status" value="1"/>
</dbReference>
<evidence type="ECO:0000256" key="5">
    <source>
        <dbReference type="ARBA" id="ARBA00023136"/>
    </source>
</evidence>
<dbReference type="PANTHER" id="PTHR33406:SF13">
    <property type="entry name" value="MEMBRANE PROTEIN YDFJ"/>
    <property type="match status" value="1"/>
</dbReference>
<feature type="transmembrane region" description="Helical" evidence="6">
    <location>
        <begin position="86"/>
        <end position="112"/>
    </location>
</feature>
<dbReference type="PANTHER" id="PTHR33406">
    <property type="entry name" value="MEMBRANE PROTEIN MJ1562-RELATED"/>
    <property type="match status" value="1"/>
</dbReference>
<dbReference type="AlphaFoldDB" id="X1B1I4"/>
<feature type="non-terminal residue" evidence="8">
    <location>
        <position position="1"/>
    </location>
</feature>
<reference evidence="8" key="1">
    <citation type="journal article" date="2014" name="Front. Microbiol.">
        <title>High frequency of phylogenetically diverse reductive dehalogenase-homologous genes in deep subseafloor sedimentary metagenomes.</title>
        <authorList>
            <person name="Kawai M."/>
            <person name="Futagami T."/>
            <person name="Toyoda A."/>
            <person name="Takaki Y."/>
            <person name="Nishi S."/>
            <person name="Hori S."/>
            <person name="Arai W."/>
            <person name="Tsubouchi T."/>
            <person name="Morono Y."/>
            <person name="Uchiyama I."/>
            <person name="Ito T."/>
            <person name="Fujiyama A."/>
            <person name="Inagaki F."/>
            <person name="Takami H."/>
        </authorList>
    </citation>
    <scope>NUCLEOTIDE SEQUENCE</scope>
    <source>
        <strain evidence="8">Expedition CK06-06</strain>
    </source>
</reference>
<proteinExistence type="predicted"/>
<feature type="non-terminal residue" evidence="8">
    <location>
        <position position="249"/>
    </location>
</feature>
<dbReference type="Pfam" id="PF03176">
    <property type="entry name" value="MMPL"/>
    <property type="match status" value="1"/>
</dbReference>
<keyword evidence="5 6" id="KW-0472">Membrane</keyword>
<dbReference type="GO" id="GO:0005886">
    <property type="term" value="C:plasma membrane"/>
    <property type="evidence" value="ECO:0007669"/>
    <property type="project" value="UniProtKB-SubCell"/>
</dbReference>
<evidence type="ECO:0000313" key="8">
    <source>
        <dbReference type="EMBL" id="GAG88810.1"/>
    </source>
</evidence>
<name>X1B1I4_9ZZZZ</name>
<feature type="domain" description="SSD" evidence="7">
    <location>
        <begin position="1"/>
        <end position="111"/>
    </location>
</feature>
<dbReference type="InterPro" id="IPR000731">
    <property type="entry name" value="SSD"/>
</dbReference>
<accession>X1B1I4</accession>
<gene>
    <name evidence="8" type="ORF">S01H4_27002</name>
</gene>
<evidence type="ECO:0000259" key="7">
    <source>
        <dbReference type="PROSITE" id="PS50156"/>
    </source>
</evidence>
<comment type="subcellular location">
    <subcellularLocation>
        <location evidence="1">Cell membrane</location>
        <topology evidence="1">Multi-pass membrane protein</topology>
    </subcellularLocation>
</comment>
<keyword evidence="2" id="KW-1003">Cell membrane</keyword>
<dbReference type="InterPro" id="IPR050545">
    <property type="entry name" value="Mycobact_MmpL"/>
</dbReference>
<comment type="caution">
    <text evidence="8">The sequence shown here is derived from an EMBL/GenBank/DDBJ whole genome shotgun (WGS) entry which is preliminary data.</text>
</comment>
<evidence type="ECO:0000256" key="1">
    <source>
        <dbReference type="ARBA" id="ARBA00004651"/>
    </source>
</evidence>
<evidence type="ECO:0000256" key="2">
    <source>
        <dbReference type="ARBA" id="ARBA00022475"/>
    </source>
</evidence>
<keyword evidence="3 6" id="KW-0812">Transmembrane</keyword>
<feature type="transmembrane region" description="Helical" evidence="6">
    <location>
        <begin position="147"/>
        <end position="166"/>
    </location>
</feature>